<keyword evidence="3" id="KW-1185">Reference proteome</keyword>
<name>A0A2S9GSD9_9BURK</name>
<evidence type="ECO:0000256" key="1">
    <source>
        <dbReference type="SAM" id="Phobius"/>
    </source>
</evidence>
<evidence type="ECO:0000313" key="3">
    <source>
        <dbReference type="Proteomes" id="UP000237839"/>
    </source>
</evidence>
<comment type="caution">
    <text evidence="2">The sequence shown here is derived from an EMBL/GenBank/DDBJ whole genome shotgun (WGS) entry which is preliminary data.</text>
</comment>
<sequence>MNLFGDFNWQYLIGGLAIGALVSICISLNIRVQNKFKSNKKLHSQIIQWLSYLSTVAVVGFAVANIAGEVLVGKNLTISEAIIFICGCTLPIVLAFKFGFIPRINR</sequence>
<protein>
    <submittedName>
        <fullName evidence="2">Uncharacterized protein</fullName>
    </submittedName>
</protein>
<accession>A0A2S9GSD9</accession>
<keyword evidence="1" id="KW-0472">Membrane</keyword>
<dbReference type="EMBL" id="PUGF01000044">
    <property type="protein sequence ID" value="PRC90608.1"/>
    <property type="molecule type" value="Genomic_DNA"/>
</dbReference>
<dbReference type="Proteomes" id="UP000237839">
    <property type="component" value="Unassembled WGS sequence"/>
</dbReference>
<organism evidence="2 3">
    <name type="scientific">Solimicrobium silvestre</name>
    <dbReference type="NCBI Taxonomy" id="2099400"/>
    <lineage>
        <taxon>Bacteria</taxon>
        <taxon>Pseudomonadati</taxon>
        <taxon>Pseudomonadota</taxon>
        <taxon>Betaproteobacteria</taxon>
        <taxon>Burkholderiales</taxon>
        <taxon>Oxalobacteraceae</taxon>
        <taxon>Solimicrobium</taxon>
    </lineage>
</organism>
<proteinExistence type="predicted"/>
<dbReference type="RefSeq" id="WP_105534398.1">
    <property type="nucleotide sequence ID" value="NZ_PUGF01000044.1"/>
</dbReference>
<gene>
    <name evidence="2" type="ORF">S2091_4676</name>
</gene>
<keyword evidence="1" id="KW-0812">Transmembrane</keyword>
<feature type="transmembrane region" description="Helical" evidence="1">
    <location>
        <begin position="50"/>
        <end position="72"/>
    </location>
</feature>
<feature type="transmembrane region" description="Helical" evidence="1">
    <location>
        <begin position="78"/>
        <end position="100"/>
    </location>
</feature>
<dbReference type="AlphaFoldDB" id="A0A2S9GSD9"/>
<feature type="transmembrane region" description="Helical" evidence="1">
    <location>
        <begin position="12"/>
        <end position="30"/>
    </location>
</feature>
<keyword evidence="1" id="KW-1133">Transmembrane helix</keyword>
<reference evidence="2 3" key="1">
    <citation type="submission" date="2018-02" db="EMBL/GenBank/DDBJ databases">
        <title>Solimicrobium silvestre gen. nov., sp. nov., isolated from alpine forest soil.</title>
        <authorList>
            <person name="Margesin R."/>
            <person name="Albuquerque L."/>
            <person name="Zhang D.-C."/>
            <person name="Froufe H.J.C."/>
            <person name="Severino R."/>
            <person name="Roxo I."/>
            <person name="Egas C."/>
            <person name="Da Costa M.S."/>
        </authorList>
    </citation>
    <scope>NUCLEOTIDE SEQUENCE [LARGE SCALE GENOMIC DNA]</scope>
    <source>
        <strain evidence="2 3">S20-91</strain>
    </source>
</reference>
<evidence type="ECO:0000313" key="2">
    <source>
        <dbReference type="EMBL" id="PRC90608.1"/>
    </source>
</evidence>